<evidence type="ECO:0000313" key="2">
    <source>
        <dbReference type="EMBL" id="KAF2641647.1"/>
    </source>
</evidence>
<dbReference type="AlphaFoldDB" id="A0A6A6S2T7"/>
<feature type="transmembrane region" description="Helical" evidence="1">
    <location>
        <begin position="48"/>
        <end position="69"/>
    </location>
</feature>
<accession>A0A6A6S2T7</accession>
<dbReference type="OrthoDB" id="10583783at2759"/>
<dbReference type="Proteomes" id="UP000799753">
    <property type="component" value="Unassembled WGS sequence"/>
</dbReference>
<protein>
    <submittedName>
        <fullName evidence="2">Uncharacterized protein</fullName>
    </submittedName>
</protein>
<keyword evidence="3" id="KW-1185">Reference proteome</keyword>
<dbReference type="EMBL" id="MU006782">
    <property type="protein sequence ID" value="KAF2641647.1"/>
    <property type="molecule type" value="Genomic_DNA"/>
</dbReference>
<gene>
    <name evidence="2" type="ORF">P280DRAFT_516668</name>
</gene>
<keyword evidence="1" id="KW-0472">Membrane</keyword>
<sequence length="123" mass="14015">MAPLLPHTHTHTHTVLDLAFTTAPTILPRCLHLRRRWSSTSTSFDTTFMLSIIGLVIILTIMVIAALCIRSRKRKVMRRCMGMDPSKRDSERWGLGRKEKSIGRRGWVDPALEIPPPVYTKGH</sequence>
<evidence type="ECO:0000256" key="1">
    <source>
        <dbReference type="SAM" id="Phobius"/>
    </source>
</evidence>
<reference evidence="2" key="1">
    <citation type="journal article" date="2020" name="Stud. Mycol.">
        <title>101 Dothideomycetes genomes: a test case for predicting lifestyles and emergence of pathogens.</title>
        <authorList>
            <person name="Haridas S."/>
            <person name="Albert R."/>
            <person name="Binder M."/>
            <person name="Bloem J."/>
            <person name="Labutti K."/>
            <person name="Salamov A."/>
            <person name="Andreopoulos B."/>
            <person name="Baker S."/>
            <person name="Barry K."/>
            <person name="Bills G."/>
            <person name="Bluhm B."/>
            <person name="Cannon C."/>
            <person name="Castanera R."/>
            <person name="Culley D."/>
            <person name="Daum C."/>
            <person name="Ezra D."/>
            <person name="Gonzalez J."/>
            <person name="Henrissat B."/>
            <person name="Kuo A."/>
            <person name="Liang C."/>
            <person name="Lipzen A."/>
            <person name="Lutzoni F."/>
            <person name="Magnuson J."/>
            <person name="Mondo S."/>
            <person name="Nolan M."/>
            <person name="Ohm R."/>
            <person name="Pangilinan J."/>
            <person name="Park H.-J."/>
            <person name="Ramirez L."/>
            <person name="Alfaro M."/>
            <person name="Sun H."/>
            <person name="Tritt A."/>
            <person name="Yoshinaga Y."/>
            <person name="Zwiers L.-H."/>
            <person name="Turgeon B."/>
            <person name="Goodwin S."/>
            <person name="Spatafora J."/>
            <person name="Crous P."/>
            <person name="Grigoriev I."/>
        </authorList>
    </citation>
    <scope>NUCLEOTIDE SEQUENCE</scope>
    <source>
        <strain evidence="2">CBS 473.64</strain>
    </source>
</reference>
<keyword evidence="1" id="KW-1133">Transmembrane helix</keyword>
<proteinExistence type="predicted"/>
<name>A0A6A6S2T7_9PLEO</name>
<keyword evidence="1" id="KW-0812">Transmembrane</keyword>
<evidence type="ECO:0000313" key="3">
    <source>
        <dbReference type="Proteomes" id="UP000799753"/>
    </source>
</evidence>
<organism evidence="2 3">
    <name type="scientific">Massarina eburnea CBS 473.64</name>
    <dbReference type="NCBI Taxonomy" id="1395130"/>
    <lineage>
        <taxon>Eukaryota</taxon>
        <taxon>Fungi</taxon>
        <taxon>Dikarya</taxon>
        <taxon>Ascomycota</taxon>
        <taxon>Pezizomycotina</taxon>
        <taxon>Dothideomycetes</taxon>
        <taxon>Pleosporomycetidae</taxon>
        <taxon>Pleosporales</taxon>
        <taxon>Massarineae</taxon>
        <taxon>Massarinaceae</taxon>
        <taxon>Massarina</taxon>
    </lineage>
</organism>